<feature type="transmembrane region" description="Helical" evidence="5">
    <location>
        <begin position="645"/>
        <end position="668"/>
    </location>
</feature>
<dbReference type="InterPro" id="IPR002110">
    <property type="entry name" value="Ankyrin_rpt"/>
</dbReference>
<evidence type="ECO:0000256" key="5">
    <source>
        <dbReference type="SAM" id="Phobius"/>
    </source>
</evidence>
<feature type="transmembrane region" description="Helical" evidence="5">
    <location>
        <begin position="620"/>
        <end position="639"/>
    </location>
</feature>
<feature type="repeat" description="ANK" evidence="3">
    <location>
        <begin position="222"/>
        <end position="254"/>
    </location>
</feature>
<evidence type="ECO:0000256" key="4">
    <source>
        <dbReference type="SAM" id="MobiDB-lite"/>
    </source>
</evidence>
<reference evidence="6 7" key="1">
    <citation type="journal article" date="2023" name="BMC Biol.">
        <title>The compact genome of the sponge Oopsacas minuta (Hexactinellida) is lacking key metazoan core genes.</title>
        <authorList>
            <person name="Santini S."/>
            <person name="Schenkelaars Q."/>
            <person name="Jourda C."/>
            <person name="Duchesne M."/>
            <person name="Belahbib H."/>
            <person name="Rocher C."/>
            <person name="Selva M."/>
            <person name="Riesgo A."/>
            <person name="Vervoort M."/>
            <person name="Leys S.P."/>
            <person name="Kodjabachian L."/>
            <person name="Le Bivic A."/>
            <person name="Borchiellini C."/>
            <person name="Claverie J.M."/>
            <person name="Renard E."/>
        </authorList>
    </citation>
    <scope>NUCLEOTIDE SEQUENCE [LARGE SCALE GENOMIC DNA]</scope>
    <source>
        <strain evidence="6">SPO-2</strain>
    </source>
</reference>
<feature type="region of interest" description="Disordered" evidence="4">
    <location>
        <begin position="14"/>
        <end position="52"/>
    </location>
</feature>
<feature type="transmembrane region" description="Helical" evidence="5">
    <location>
        <begin position="894"/>
        <end position="918"/>
    </location>
</feature>
<feature type="repeat" description="ANK" evidence="3">
    <location>
        <begin position="349"/>
        <end position="381"/>
    </location>
</feature>
<dbReference type="SMART" id="SM00248">
    <property type="entry name" value="ANK"/>
    <property type="match status" value="10"/>
</dbReference>
<organism evidence="6 7">
    <name type="scientific">Oopsacas minuta</name>
    <dbReference type="NCBI Taxonomy" id="111878"/>
    <lineage>
        <taxon>Eukaryota</taxon>
        <taxon>Metazoa</taxon>
        <taxon>Porifera</taxon>
        <taxon>Hexactinellida</taxon>
        <taxon>Hexasterophora</taxon>
        <taxon>Lyssacinosida</taxon>
        <taxon>Leucopsacidae</taxon>
        <taxon>Oopsacas</taxon>
    </lineage>
</organism>
<dbReference type="SUPFAM" id="SSF48403">
    <property type="entry name" value="Ankyrin repeat"/>
    <property type="match status" value="2"/>
</dbReference>
<feature type="transmembrane region" description="Helical" evidence="5">
    <location>
        <begin position="791"/>
        <end position="808"/>
    </location>
</feature>
<feature type="transmembrane region" description="Helical" evidence="5">
    <location>
        <begin position="751"/>
        <end position="771"/>
    </location>
</feature>
<feature type="repeat" description="ANK" evidence="3">
    <location>
        <begin position="158"/>
        <end position="190"/>
    </location>
</feature>
<comment type="caution">
    <text evidence="6">The sequence shown here is derived from an EMBL/GenBank/DDBJ whole genome shotgun (WGS) entry which is preliminary data.</text>
</comment>
<feature type="repeat" description="ANK" evidence="3">
    <location>
        <begin position="255"/>
        <end position="287"/>
    </location>
</feature>
<keyword evidence="5" id="KW-0812">Transmembrane</keyword>
<name>A0AAV7JZZ9_9METZ</name>
<evidence type="ECO:0000256" key="2">
    <source>
        <dbReference type="ARBA" id="ARBA00023043"/>
    </source>
</evidence>
<dbReference type="PROSITE" id="PS50088">
    <property type="entry name" value="ANK_REPEAT"/>
    <property type="match status" value="8"/>
</dbReference>
<keyword evidence="5" id="KW-0472">Membrane</keyword>
<evidence type="ECO:0000256" key="1">
    <source>
        <dbReference type="ARBA" id="ARBA00022737"/>
    </source>
</evidence>
<feature type="transmembrane region" description="Helical" evidence="5">
    <location>
        <begin position="592"/>
        <end position="615"/>
    </location>
</feature>
<keyword evidence="1" id="KW-0677">Repeat</keyword>
<dbReference type="Pfam" id="PF12796">
    <property type="entry name" value="Ank_2"/>
    <property type="match status" value="3"/>
</dbReference>
<dbReference type="InterPro" id="IPR050889">
    <property type="entry name" value="Dendritic_Spine_Reg/Scaffold"/>
</dbReference>
<feature type="region of interest" description="Disordered" evidence="4">
    <location>
        <begin position="1060"/>
        <end position="1082"/>
    </location>
</feature>
<evidence type="ECO:0000313" key="6">
    <source>
        <dbReference type="EMBL" id="KAI6654558.1"/>
    </source>
</evidence>
<dbReference type="InterPro" id="IPR036770">
    <property type="entry name" value="Ankyrin_rpt-contain_sf"/>
</dbReference>
<keyword evidence="7" id="KW-1185">Reference proteome</keyword>
<feature type="transmembrane region" description="Helical" evidence="5">
    <location>
        <begin position="820"/>
        <end position="843"/>
    </location>
</feature>
<feature type="repeat" description="ANK" evidence="3">
    <location>
        <begin position="58"/>
        <end position="90"/>
    </location>
</feature>
<feature type="compositionally biased region" description="Polar residues" evidence="4">
    <location>
        <begin position="21"/>
        <end position="42"/>
    </location>
</feature>
<dbReference type="AlphaFoldDB" id="A0AAV7JZZ9"/>
<evidence type="ECO:0000313" key="7">
    <source>
        <dbReference type="Proteomes" id="UP001165289"/>
    </source>
</evidence>
<gene>
    <name evidence="6" type="ORF">LOD99_954</name>
</gene>
<feature type="repeat" description="ANK" evidence="3">
    <location>
        <begin position="125"/>
        <end position="157"/>
    </location>
</feature>
<dbReference type="PROSITE" id="PS50297">
    <property type="entry name" value="ANK_REP_REGION"/>
    <property type="match status" value="6"/>
</dbReference>
<feature type="repeat" description="ANK" evidence="3">
    <location>
        <begin position="382"/>
        <end position="407"/>
    </location>
</feature>
<protein>
    <submittedName>
        <fullName evidence="6">Ankyrin-3-like</fullName>
    </submittedName>
</protein>
<sequence>MIETKRKYTALELDEEPVSKMDSSNDTMISRDSQDDAPNSIHSPHLLSDPIESNLDEEGYSRVHLLAQDWNREMFEQILESGVDINLRTKKQLLTPLMIAVQAQNTEAVDFILANGGGINDTDVFQNSSLHKAVAVGFIPILQTLANQGADLNAQNRNGTTPLISAAKNQQGGALSILLNYGAAVELTDHGGYTALCYAAWRGLLVSNLLGYNANVNVKSLFGFTPLLLATEEGHCHIVKELLAHGADINAYNRYHNTALHYAVNTGNIEMISILLENGINIKIANNESKTAFRLINRQNVLLKMLEKGVLPDNPGQYGLLHSAAENGFLNEICTMLESEIDVDVKDDNGYTPLMLAANRGRVDVVELFYRNRADVNVRSNRGWTAIMLATKNNDRRMISLLLQNGAILAGSALTNMINQDEKEAYTIETDVFGIAESEELCQFIIAEMEENLTANPNPRIPLYGLITKHYWDLVKYCLNKQISFQPEELTISVEILQQDVNCVLPYEEGYKKFRRNVVRSIWEFCNDEIINSLPIKMWISNHMKEYGNIILCTKLLLYTIFVITLGFLFFSPLHIPTVTNLTNTPLSSVHLIAELFVAVYWFASIISSIIRFVFTYKRYWDVLILSLFSPLAMGRYMFKASLIITGIFVALPFHLIKLFCITPCKSIRVRNRTRYQRDKFRRTFWREFLRQLTRTSSLLFTGVLLNELKIDMLIDPHGEKVGKYRILKAHLYLRFFVLVTSFFKFFSSIYNLLGFFTNICLFGYFILRISSRDDWWIFASPTFLFASLNILHYLSISFLGVYIYVIFRMLTHDLLRFSLLFLIVLISFTGSFFIAILGPVYGNNTIAYSSNNCSPFLLYPWYNVFLTGLRILSERSNILECAFFNNFVNGWAVFILFLFLFFSLVLITNILVAQFVYTYSEARSTAQIAVISKQLEFLIDIQEHSIFSLFDWKKYCFVRTLSISKEHLKVDFPLDYKDLYREESLNTLATINEKLVQHEAYQKKYFSHMRSETHKQLDTHMNEMKQSFLQNQQSLELELKRQKDFLEKELCPLINNMRNGSIDDNSKNSPVYRTGEISASN</sequence>
<dbReference type="EMBL" id="JAKMXF010000222">
    <property type="protein sequence ID" value="KAI6654558.1"/>
    <property type="molecule type" value="Genomic_DNA"/>
</dbReference>
<proteinExistence type="predicted"/>
<accession>A0AAV7JZZ9</accession>
<dbReference type="Gene3D" id="1.25.40.20">
    <property type="entry name" value="Ankyrin repeat-containing domain"/>
    <property type="match status" value="2"/>
</dbReference>
<feature type="repeat" description="ANK" evidence="3">
    <location>
        <begin position="92"/>
        <end position="124"/>
    </location>
</feature>
<evidence type="ECO:0000256" key="3">
    <source>
        <dbReference type="PROSITE-ProRule" id="PRU00023"/>
    </source>
</evidence>
<dbReference type="Proteomes" id="UP001165289">
    <property type="component" value="Unassembled WGS sequence"/>
</dbReference>
<dbReference type="PANTHER" id="PTHR24166:SF48">
    <property type="entry name" value="PROTEIN VAPYRIN"/>
    <property type="match status" value="1"/>
</dbReference>
<keyword evidence="5" id="KW-1133">Transmembrane helix</keyword>
<feature type="transmembrane region" description="Helical" evidence="5">
    <location>
        <begin position="547"/>
        <end position="572"/>
    </location>
</feature>
<dbReference type="PANTHER" id="PTHR24166">
    <property type="entry name" value="ROLLING PEBBLES, ISOFORM B"/>
    <property type="match status" value="1"/>
</dbReference>
<keyword evidence="2 3" id="KW-0040">ANK repeat</keyword>